<dbReference type="InterPro" id="IPR050863">
    <property type="entry name" value="CenT-Element_Derived"/>
</dbReference>
<dbReference type="InterPro" id="IPR004875">
    <property type="entry name" value="DDE_SF_endonuclease_dom"/>
</dbReference>
<keyword evidence="7" id="KW-1185">Reference proteome</keyword>
<sequence>MAAELAHMMGINDFKASNGWINRFRERYGLVYRSVRGEAAGVNLYTVDTWKDRLKVLLNDYRPDGVFNADEMGLLGKLSKERLSVVLCCNESGTEMLKPLVIGSILSIKLHESPSAAGSKHHSMLLGAMNFLNSAWNSIDANTVINCFNKSGFCRKLSDSAVVEDTDESVIISKEWQQIAGTNVTFSDYVDCDSSLFAFQQSSLKEILEQHQADANQEDNDDDDDDDDKEQEALPIPTLTAALEAMDTMRRYVCSFNVD</sequence>
<dbReference type="EMBL" id="JYDJ01000715">
    <property type="protein sequence ID" value="KRX33752.1"/>
    <property type="molecule type" value="Genomic_DNA"/>
</dbReference>
<proteinExistence type="predicted"/>
<evidence type="ECO:0000313" key="5">
    <source>
        <dbReference type="EMBL" id="KRX33752.1"/>
    </source>
</evidence>
<feature type="region of interest" description="Disordered" evidence="3">
    <location>
        <begin position="210"/>
        <end position="235"/>
    </location>
</feature>
<dbReference type="GO" id="GO:0005634">
    <property type="term" value="C:nucleus"/>
    <property type="evidence" value="ECO:0007669"/>
    <property type="project" value="UniProtKB-SubCell"/>
</dbReference>
<dbReference type="Gene3D" id="1.10.10.60">
    <property type="entry name" value="Homeodomain-like"/>
    <property type="match status" value="1"/>
</dbReference>
<dbReference type="OrthoDB" id="5875523at2759"/>
<accession>A0A0V0T606</accession>
<gene>
    <name evidence="6" type="primary">TIGD6</name>
    <name evidence="6" type="ORF">T05_1530</name>
    <name evidence="5" type="ORF">T05_4127</name>
</gene>
<dbReference type="PANTHER" id="PTHR19303">
    <property type="entry name" value="TRANSPOSON"/>
    <property type="match status" value="1"/>
</dbReference>
<dbReference type="AlphaFoldDB" id="A0A0V0T606"/>
<organism evidence="6 7">
    <name type="scientific">Trichinella murrelli</name>
    <dbReference type="NCBI Taxonomy" id="144512"/>
    <lineage>
        <taxon>Eukaryota</taxon>
        <taxon>Metazoa</taxon>
        <taxon>Ecdysozoa</taxon>
        <taxon>Nematoda</taxon>
        <taxon>Enoplea</taxon>
        <taxon>Dorylaimia</taxon>
        <taxon>Trichinellida</taxon>
        <taxon>Trichinellidae</taxon>
        <taxon>Trichinella</taxon>
    </lineage>
</organism>
<comment type="caution">
    <text evidence="6">The sequence shown here is derived from an EMBL/GenBank/DDBJ whole genome shotgun (WGS) entry which is preliminary data.</text>
</comment>
<protein>
    <submittedName>
        <fullName evidence="6">Tigger transposable element-derived protein 6</fullName>
    </submittedName>
</protein>
<evidence type="ECO:0000313" key="7">
    <source>
        <dbReference type="Proteomes" id="UP000055048"/>
    </source>
</evidence>
<evidence type="ECO:0000256" key="1">
    <source>
        <dbReference type="ARBA" id="ARBA00004123"/>
    </source>
</evidence>
<evidence type="ECO:0000259" key="4">
    <source>
        <dbReference type="PROSITE" id="PS51253"/>
    </source>
</evidence>
<comment type="subcellular location">
    <subcellularLocation>
        <location evidence="1">Nucleus</location>
    </subcellularLocation>
</comment>
<evidence type="ECO:0000313" key="6">
    <source>
        <dbReference type="EMBL" id="KRX33975.1"/>
    </source>
</evidence>
<evidence type="ECO:0000256" key="2">
    <source>
        <dbReference type="ARBA" id="ARBA00023125"/>
    </source>
</evidence>
<feature type="compositionally biased region" description="Acidic residues" evidence="3">
    <location>
        <begin position="216"/>
        <end position="230"/>
    </location>
</feature>
<dbReference type="SUPFAM" id="SSF46689">
    <property type="entry name" value="Homeodomain-like"/>
    <property type="match status" value="1"/>
</dbReference>
<dbReference type="Pfam" id="PF03184">
    <property type="entry name" value="DDE_1"/>
    <property type="match status" value="1"/>
</dbReference>
<feature type="domain" description="HTH CENPB-type" evidence="4">
    <location>
        <begin position="1"/>
        <end position="34"/>
    </location>
</feature>
<dbReference type="EMBL" id="JYDJ01000661">
    <property type="protein sequence ID" value="KRX33975.1"/>
    <property type="molecule type" value="Genomic_DNA"/>
</dbReference>
<dbReference type="Proteomes" id="UP000055048">
    <property type="component" value="Unassembled WGS sequence"/>
</dbReference>
<dbReference type="PANTHER" id="PTHR19303:SF73">
    <property type="entry name" value="PROTEIN PDC2"/>
    <property type="match status" value="1"/>
</dbReference>
<name>A0A0V0T606_9BILA</name>
<evidence type="ECO:0000256" key="3">
    <source>
        <dbReference type="SAM" id="MobiDB-lite"/>
    </source>
</evidence>
<dbReference type="InterPro" id="IPR009057">
    <property type="entry name" value="Homeodomain-like_sf"/>
</dbReference>
<dbReference type="PROSITE" id="PS51253">
    <property type="entry name" value="HTH_CENPB"/>
    <property type="match status" value="1"/>
</dbReference>
<dbReference type="STRING" id="144512.A0A0V0T606"/>
<dbReference type="Pfam" id="PF03221">
    <property type="entry name" value="HTH_Tnp_Tc5"/>
    <property type="match status" value="1"/>
</dbReference>
<keyword evidence="2" id="KW-0238">DNA-binding</keyword>
<dbReference type="InterPro" id="IPR006600">
    <property type="entry name" value="HTH_CenpB_DNA-bd_dom"/>
</dbReference>
<reference evidence="6 7" key="1">
    <citation type="submission" date="2015-01" db="EMBL/GenBank/DDBJ databases">
        <title>Evolution of Trichinella species and genotypes.</title>
        <authorList>
            <person name="Korhonen P.K."/>
            <person name="Edoardo P."/>
            <person name="Giuseppe L.R."/>
            <person name="Gasser R.B."/>
        </authorList>
    </citation>
    <scope>NUCLEOTIDE SEQUENCE [LARGE SCALE GENOMIC DNA]</scope>
    <source>
        <strain evidence="6">ISS417</strain>
    </source>
</reference>
<dbReference type="GO" id="GO:0003677">
    <property type="term" value="F:DNA binding"/>
    <property type="evidence" value="ECO:0007669"/>
    <property type="project" value="UniProtKB-KW"/>
</dbReference>